<evidence type="ECO:0000259" key="6">
    <source>
        <dbReference type="Pfam" id="PF04116"/>
    </source>
</evidence>
<name>A0A0P7B6H5_9HYPO</name>
<protein>
    <recommendedName>
        <fullName evidence="6">Fatty acid hydroxylase domain-containing protein</fullName>
    </recommendedName>
</protein>
<evidence type="ECO:0000313" key="8">
    <source>
        <dbReference type="Proteomes" id="UP000050424"/>
    </source>
</evidence>
<reference evidence="7 8" key="1">
    <citation type="submission" date="2015-09" db="EMBL/GenBank/DDBJ databases">
        <title>Draft genome of a European isolate of the apple canker pathogen Neonectria ditissima.</title>
        <authorList>
            <person name="Gomez-Cortecero A."/>
            <person name="Harrison R.J."/>
            <person name="Armitage A.D."/>
        </authorList>
    </citation>
    <scope>NUCLEOTIDE SEQUENCE [LARGE SCALE GENOMIC DNA]</scope>
    <source>
        <strain evidence="7 8">R09/05</strain>
    </source>
</reference>
<sequence length="338" mass="36353">MDILLSLPIATYLLAPSSPSWSTSLNLLFFYMTWTTLILSHSPLKIRLVGTLAIRAALWLAPSLLSLLFDLALPSLAEPLKFGGRSALPPRALARPLALALANLAALSAADAACSALFAALSGSDDFRASSALPLPWLLAKHVLLLLAARELLVYLVHRPLLHGRDSLVARLHARYAHARAAAPYSLQLMTDHPLPLLLHRFVPVYLPALLLRPHLLTYFLFLALCTAEETLAMSGYSVVPGIIMGGITRRCAIHYASGGTANYGAWGLLDWASGTSRGGDVLEDVKAEADKHQLKRRSVKKADSGASAIQNGIEALRNGGGNGPRRSPRTRSNKRAS</sequence>
<proteinExistence type="predicted"/>
<accession>A0A0P7B6H5</accession>
<evidence type="ECO:0000256" key="3">
    <source>
        <dbReference type="ARBA" id="ARBA00022989"/>
    </source>
</evidence>
<dbReference type="AlphaFoldDB" id="A0A0P7B6H5"/>
<keyword evidence="8" id="KW-1185">Reference proteome</keyword>
<dbReference type="GO" id="GO:0016491">
    <property type="term" value="F:oxidoreductase activity"/>
    <property type="evidence" value="ECO:0007669"/>
    <property type="project" value="InterPro"/>
</dbReference>
<dbReference type="STRING" id="78410.A0A0P7B6H5"/>
<evidence type="ECO:0000256" key="4">
    <source>
        <dbReference type="ARBA" id="ARBA00023136"/>
    </source>
</evidence>
<comment type="subcellular location">
    <subcellularLocation>
        <location evidence="1">Membrane</location>
    </subcellularLocation>
</comment>
<evidence type="ECO:0000256" key="1">
    <source>
        <dbReference type="ARBA" id="ARBA00004370"/>
    </source>
</evidence>
<feature type="domain" description="Fatty acid hydroxylase" evidence="6">
    <location>
        <begin position="144"/>
        <end position="276"/>
    </location>
</feature>
<keyword evidence="4" id="KW-0472">Membrane</keyword>
<evidence type="ECO:0000256" key="2">
    <source>
        <dbReference type="ARBA" id="ARBA00022692"/>
    </source>
</evidence>
<comment type="caution">
    <text evidence="7">The sequence shown here is derived from an EMBL/GenBank/DDBJ whole genome shotgun (WGS) entry which is preliminary data.</text>
</comment>
<dbReference type="PANTHER" id="PTHR11863">
    <property type="entry name" value="STEROL DESATURASE"/>
    <property type="match status" value="1"/>
</dbReference>
<dbReference type="OrthoDB" id="408954at2759"/>
<feature type="compositionally biased region" description="Basic residues" evidence="5">
    <location>
        <begin position="327"/>
        <end position="338"/>
    </location>
</feature>
<feature type="region of interest" description="Disordered" evidence="5">
    <location>
        <begin position="314"/>
        <end position="338"/>
    </location>
</feature>
<gene>
    <name evidence="7" type="ORF">AK830_g4400</name>
</gene>
<organism evidence="7 8">
    <name type="scientific">Neonectria ditissima</name>
    <dbReference type="NCBI Taxonomy" id="78410"/>
    <lineage>
        <taxon>Eukaryota</taxon>
        <taxon>Fungi</taxon>
        <taxon>Dikarya</taxon>
        <taxon>Ascomycota</taxon>
        <taxon>Pezizomycotina</taxon>
        <taxon>Sordariomycetes</taxon>
        <taxon>Hypocreomycetidae</taxon>
        <taxon>Hypocreales</taxon>
        <taxon>Nectriaceae</taxon>
        <taxon>Neonectria</taxon>
    </lineage>
</organism>
<evidence type="ECO:0000256" key="5">
    <source>
        <dbReference type="SAM" id="MobiDB-lite"/>
    </source>
</evidence>
<keyword evidence="2" id="KW-0812">Transmembrane</keyword>
<dbReference type="InterPro" id="IPR050307">
    <property type="entry name" value="Sterol_Desaturase_Related"/>
</dbReference>
<dbReference type="GO" id="GO:0008610">
    <property type="term" value="P:lipid biosynthetic process"/>
    <property type="evidence" value="ECO:0007669"/>
    <property type="project" value="InterPro"/>
</dbReference>
<keyword evidence="3" id="KW-1133">Transmembrane helix</keyword>
<dbReference type="Proteomes" id="UP000050424">
    <property type="component" value="Unassembled WGS sequence"/>
</dbReference>
<dbReference type="GO" id="GO:0005506">
    <property type="term" value="F:iron ion binding"/>
    <property type="evidence" value="ECO:0007669"/>
    <property type="project" value="InterPro"/>
</dbReference>
<dbReference type="GO" id="GO:0016020">
    <property type="term" value="C:membrane"/>
    <property type="evidence" value="ECO:0007669"/>
    <property type="project" value="UniProtKB-SubCell"/>
</dbReference>
<dbReference type="Pfam" id="PF04116">
    <property type="entry name" value="FA_hydroxylase"/>
    <property type="match status" value="1"/>
</dbReference>
<evidence type="ECO:0000313" key="7">
    <source>
        <dbReference type="EMBL" id="KPM42144.1"/>
    </source>
</evidence>
<dbReference type="EMBL" id="LKCW01000053">
    <property type="protein sequence ID" value="KPM42144.1"/>
    <property type="molecule type" value="Genomic_DNA"/>
</dbReference>
<dbReference type="InterPro" id="IPR006694">
    <property type="entry name" value="Fatty_acid_hydroxylase"/>
</dbReference>